<accession>A0A3B0TI97</accession>
<sequence>MSKLFITVNLFICLFAVSLPSIKVSAQYTRQGHKTPTGGVIPVSKPGSYAIPGATYMLVNDISSPMSAIFLGKDVTLDLNGYTITFADTSYEHVPNFSFEEGLKGWDISNAPGARIEDTKVHVFAGDKILRLSKGEEIVSQYINLPVPGRSYIAMCGVIKPDMKVSVYVEDEQGGSVVCNTTYRDGIKQSCPVEEKSPRLGGGFVFAHLTGLEAGKYRVRVKANTDCLVDHIDIRPSMDVGIGIVGKTDAIGHNGHLYNGVHSAFFDYTADAAQSRAITGIPVVKGEGTVIIKNGVIRNGTLGMISWGIQSTADNVEVILDNMKIMNSGINATAADLLYATITKCTFDVHNPFIINRHGSAFYAVDLRGDRPSEVSYSEFYGGQGCLVFKGDFSKVHHNFFANRQTVTNHYSVMAMGDSSLVFENLIKPEIGSGIEVFVHRGMEIFNNEIYIEAAPPTCEYGHEEYSTTAIRIADYNAKPGSPGGCFGNKVYNNRIYVTGKDYPEYPDYIPMAWAVFYSASAGDNYIYGNEIEVADLTVGAKNETSAFYIGGGTIGGQFYDNRITTNTPAAWVASRYGDATDTKISDNQIIKSHEAEYNFKPFRMGWDGRYKSIAKGIQFRSNEIVGAEFDIDATGQNHQYSVYWTLTVEVVDEGGNPVCGAGVRILNKKGEEVFNQKTLEGGTVSIELMEYCQGDSTRIFKSPYKVVVGKTTETIQLNKNKKITIKIFY</sequence>
<organism evidence="1">
    <name type="scientific">hydrothermal vent metagenome</name>
    <dbReference type="NCBI Taxonomy" id="652676"/>
    <lineage>
        <taxon>unclassified sequences</taxon>
        <taxon>metagenomes</taxon>
        <taxon>ecological metagenomes</taxon>
    </lineage>
</organism>
<reference evidence="1" key="1">
    <citation type="submission" date="2018-06" db="EMBL/GenBank/DDBJ databases">
        <authorList>
            <person name="Zhirakovskaya E."/>
        </authorList>
    </citation>
    <scope>NUCLEOTIDE SEQUENCE</scope>
</reference>
<protein>
    <submittedName>
        <fullName evidence="1">Uncharacterized protein</fullName>
    </submittedName>
</protein>
<dbReference type="EMBL" id="UOEP01000086">
    <property type="protein sequence ID" value="VAW18375.1"/>
    <property type="molecule type" value="Genomic_DNA"/>
</dbReference>
<dbReference type="AlphaFoldDB" id="A0A3B0TI97"/>
<name>A0A3B0TI97_9ZZZZ</name>
<proteinExistence type="predicted"/>
<gene>
    <name evidence="1" type="ORF">MNBD_BACTEROID01-1254</name>
</gene>
<evidence type="ECO:0000313" key="1">
    <source>
        <dbReference type="EMBL" id="VAW18375.1"/>
    </source>
</evidence>